<evidence type="ECO:0008006" key="5">
    <source>
        <dbReference type="Google" id="ProtNLM"/>
    </source>
</evidence>
<dbReference type="InterPro" id="IPR036249">
    <property type="entry name" value="Thioredoxin-like_sf"/>
</dbReference>
<name>A0A167GWJ1_9FLAO</name>
<evidence type="ECO:0000256" key="2">
    <source>
        <dbReference type="SAM" id="SignalP"/>
    </source>
</evidence>
<dbReference type="STRING" id="1763537.ULVI_10835"/>
<feature type="chain" id="PRO_5007887145" description="Thioredoxin" evidence="2">
    <location>
        <begin position="21"/>
        <end position="170"/>
    </location>
</feature>
<evidence type="ECO:0000256" key="1">
    <source>
        <dbReference type="ARBA" id="ARBA00023284"/>
    </source>
</evidence>
<feature type="signal peptide" evidence="2">
    <location>
        <begin position="1"/>
        <end position="20"/>
    </location>
</feature>
<dbReference type="SUPFAM" id="SSF52833">
    <property type="entry name" value="Thioredoxin-like"/>
    <property type="match status" value="1"/>
</dbReference>
<keyword evidence="1" id="KW-0676">Redox-active center</keyword>
<protein>
    <recommendedName>
        <fullName evidence="5">Thioredoxin</fullName>
    </recommendedName>
</protein>
<evidence type="ECO:0000313" key="4">
    <source>
        <dbReference type="Proteomes" id="UP000077013"/>
    </source>
</evidence>
<comment type="caution">
    <text evidence="3">The sequence shown here is derived from an EMBL/GenBank/DDBJ whole genome shotgun (WGS) entry which is preliminary data.</text>
</comment>
<dbReference type="Gene3D" id="3.40.30.10">
    <property type="entry name" value="Glutaredoxin"/>
    <property type="match status" value="1"/>
</dbReference>
<organism evidence="3 4">
    <name type="scientific">Cochleicola gelatinilyticus</name>
    <dbReference type="NCBI Taxonomy" id="1763537"/>
    <lineage>
        <taxon>Bacteria</taxon>
        <taxon>Pseudomonadati</taxon>
        <taxon>Bacteroidota</taxon>
        <taxon>Flavobacteriia</taxon>
        <taxon>Flavobacteriales</taxon>
        <taxon>Flavobacteriaceae</taxon>
        <taxon>Cochleicola</taxon>
    </lineage>
</organism>
<dbReference type="Pfam" id="PF13899">
    <property type="entry name" value="Thioredoxin_7"/>
    <property type="match status" value="1"/>
</dbReference>
<proteinExistence type="predicted"/>
<dbReference type="OrthoDB" id="120730at2"/>
<evidence type="ECO:0000313" key="3">
    <source>
        <dbReference type="EMBL" id="OAB77976.1"/>
    </source>
</evidence>
<sequence>MNFRLLLLCCIFLCISNVQAQETTETLLTEAYAKAQAENKNVFVKFEASWCGWCKRMQTQMKDSELAPLFDANYVIVTLVTKETKRLKGLENPGAFELLEKHKGVKAGLPFWLIFDAKGNLIGDSLDAEGNNLGCPSAVNEVSVFLETLQKTSNLSETELQMIGETFRSE</sequence>
<keyword evidence="2" id="KW-0732">Signal</keyword>
<dbReference type="RefSeq" id="WP_068592713.1">
    <property type="nucleotide sequence ID" value="NZ_LRXL01000045.1"/>
</dbReference>
<reference evidence="3 4" key="1">
    <citation type="submission" date="2016-02" db="EMBL/GenBank/DDBJ databases">
        <title>Ulvibacter sp. LPB0005, isolated from Thais luteostoma.</title>
        <authorList>
            <person name="Shin S.-K."/>
            <person name="Yi H."/>
        </authorList>
    </citation>
    <scope>NUCLEOTIDE SEQUENCE [LARGE SCALE GENOMIC DNA]</scope>
    <source>
        <strain evidence="3 4">LPB0005</strain>
    </source>
</reference>
<dbReference type="Proteomes" id="UP000077013">
    <property type="component" value="Unassembled WGS sequence"/>
</dbReference>
<accession>A0A167GWJ1</accession>
<dbReference type="PROSITE" id="PS00194">
    <property type="entry name" value="THIOREDOXIN_1"/>
    <property type="match status" value="1"/>
</dbReference>
<dbReference type="AlphaFoldDB" id="A0A167GWJ1"/>
<keyword evidence="4" id="KW-1185">Reference proteome</keyword>
<gene>
    <name evidence="3" type="ORF">ULVI_10835</name>
</gene>
<dbReference type="EMBL" id="LRXL01000045">
    <property type="protein sequence ID" value="OAB77976.1"/>
    <property type="molecule type" value="Genomic_DNA"/>
</dbReference>
<dbReference type="InterPro" id="IPR017937">
    <property type="entry name" value="Thioredoxin_CS"/>
</dbReference>